<name>A0A9W4UQE5_9PLEO</name>
<feature type="compositionally biased region" description="Basic and acidic residues" evidence="1">
    <location>
        <begin position="59"/>
        <end position="69"/>
    </location>
</feature>
<gene>
    <name evidence="3" type="ORF">PDIGIT_LOCUS12715</name>
</gene>
<dbReference type="EMBL" id="CAOQHR010000009">
    <property type="protein sequence ID" value="CAI6339554.1"/>
    <property type="molecule type" value="Genomic_DNA"/>
</dbReference>
<dbReference type="Proteomes" id="UP001152607">
    <property type="component" value="Unassembled WGS sequence"/>
</dbReference>
<keyword evidence="2" id="KW-0472">Membrane</keyword>
<dbReference type="AlphaFoldDB" id="A0A9W4UQE5"/>
<comment type="caution">
    <text evidence="3">The sequence shown here is derived from an EMBL/GenBank/DDBJ whole genome shotgun (WGS) entry which is preliminary data.</text>
</comment>
<evidence type="ECO:0000313" key="3">
    <source>
        <dbReference type="EMBL" id="CAI6339554.1"/>
    </source>
</evidence>
<sequence>MPPPPTPTHPANQAYFNTILNPSQIANAQSPSSASPFSANKAATSSSTTPTHASNTFKTPREKENERLMRSAQARNKTYRNEIDEGGRQGGGSARATIRGGGGAGRGRSPESFDARQKREWAAAVLANLEMVIWYAGVRNEVYIMITLTSLSLFSSFCFLYGEKEKKKKKKTEC</sequence>
<evidence type="ECO:0000256" key="1">
    <source>
        <dbReference type="SAM" id="MobiDB-lite"/>
    </source>
</evidence>
<organism evidence="3 4">
    <name type="scientific">Periconia digitata</name>
    <dbReference type="NCBI Taxonomy" id="1303443"/>
    <lineage>
        <taxon>Eukaryota</taxon>
        <taxon>Fungi</taxon>
        <taxon>Dikarya</taxon>
        <taxon>Ascomycota</taxon>
        <taxon>Pezizomycotina</taxon>
        <taxon>Dothideomycetes</taxon>
        <taxon>Pleosporomycetidae</taxon>
        <taxon>Pleosporales</taxon>
        <taxon>Massarineae</taxon>
        <taxon>Periconiaceae</taxon>
        <taxon>Periconia</taxon>
    </lineage>
</organism>
<feature type="transmembrane region" description="Helical" evidence="2">
    <location>
        <begin position="143"/>
        <end position="162"/>
    </location>
</feature>
<protein>
    <submittedName>
        <fullName evidence="3">Uncharacterized protein</fullName>
    </submittedName>
</protein>
<accession>A0A9W4UQE5</accession>
<keyword evidence="2" id="KW-0812">Transmembrane</keyword>
<feature type="compositionally biased region" description="Gly residues" evidence="1">
    <location>
        <begin position="88"/>
        <end position="106"/>
    </location>
</feature>
<keyword evidence="2" id="KW-1133">Transmembrane helix</keyword>
<reference evidence="3" key="1">
    <citation type="submission" date="2023-01" db="EMBL/GenBank/DDBJ databases">
        <authorList>
            <person name="Van Ghelder C."/>
            <person name="Rancurel C."/>
        </authorList>
    </citation>
    <scope>NUCLEOTIDE SEQUENCE</scope>
    <source>
        <strain evidence="3">CNCM I-4278</strain>
    </source>
</reference>
<evidence type="ECO:0000256" key="2">
    <source>
        <dbReference type="SAM" id="Phobius"/>
    </source>
</evidence>
<evidence type="ECO:0000313" key="4">
    <source>
        <dbReference type="Proteomes" id="UP001152607"/>
    </source>
</evidence>
<proteinExistence type="predicted"/>
<dbReference type="OrthoDB" id="5372011at2759"/>
<keyword evidence="4" id="KW-1185">Reference proteome</keyword>
<feature type="region of interest" description="Disordered" evidence="1">
    <location>
        <begin position="1"/>
        <end position="113"/>
    </location>
</feature>
<feature type="compositionally biased region" description="Low complexity" evidence="1">
    <location>
        <begin position="23"/>
        <end position="56"/>
    </location>
</feature>